<evidence type="ECO:0000256" key="4">
    <source>
        <dbReference type="ARBA" id="ARBA00023136"/>
    </source>
</evidence>
<reference evidence="5 6" key="1">
    <citation type="journal article" date="2012" name="BMC Genomics">
        <title>Genome-guided analysis of physiological and morphological traits of the fermentative acetate oxidizer Thermacetogenium phaeum.</title>
        <authorList>
            <person name="Oehler D."/>
            <person name="Poehlein A."/>
            <person name="Leimbach A."/>
            <person name="Muller N."/>
            <person name="Daniel R."/>
            <person name="Gottschalk G."/>
            <person name="Schink B."/>
        </authorList>
    </citation>
    <scope>NUCLEOTIDE SEQUENCE [LARGE SCALE GENOMIC DNA]</scope>
    <source>
        <strain evidence="6">ATCC BAA-254 / DSM 26808 / PB</strain>
    </source>
</reference>
<keyword evidence="2" id="KW-0812">Transmembrane</keyword>
<evidence type="ECO:0000313" key="6">
    <source>
        <dbReference type="Proteomes" id="UP000000467"/>
    </source>
</evidence>
<proteinExistence type="predicted"/>
<protein>
    <submittedName>
        <fullName evidence="5">Tetratricopeptide domain-containing protein</fullName>
    </submittedName>
</protein>
<dbReference type="Gene3D" id="1.25.40.10">
    <property type="entry name" value="Tetratricopeptide repeat domain"/>
    <property type="match status" value="1"/>
</dbReference>
<dbReference type="AlphaFoldDB" id="K4LJQ5"/>
<dbReference type="Pfam" id="PF04910">
    <property type="entry name" value="Tcf25"/>
    <property type="match status" value="1"/>
</dbReference>
<dbReference type="InterPro" id="IPR006994">
    <property type="entry name" value="TCF25/Rqc1"/>
</dbReference>
<accession>K4LJQ5</accession>
<dbReference type="EMBL" id="CP003732">
    <property type="protein sequence ID" value="AFV12190.1"/>
    <property type="molecule type" value="Genomic_DNA"/>
</dbReference>
<evidence type="ECO:0000256" key="3">
    <source>
        <dbReference type="ARBA" id="ARBA00022989"/>
    </source>
</evidence>
<comment type="subcellular location">
    <subcellularLocation>
        <location evidence="1">Membrane</location>
        <topology evidence="1">Multi-pass membrane protein</topology>
    </subcellularLocation>
</comment>
<evidence type="ECO:0000256" key="2">
    <source>
        <dbReference type="ARBA" id="ARBA00022692"/>
    </source>
</evidence>
<dbReference type="PANTHER" id="PTHR12745">
    <property type="entry name" value="SUPPRESSION OF TUMORIGENICITY 7"/>
    <property type="match status" value="1"/>
</dbReference>
<keyword evidence="4" id="KW-0472">Membrane</keyword>
<dbReference type="InterPro" id="IPR007311">
    <property type="entry name" value="ST7"/>
</dbReference>
<dbReference type="InterPro" id="IPR011990">
    <property type="entry name" value="TPR-like_helical_dom_sf"/>
</dbReference>
<evidence type="ECO:0000313" key="5">
    <source>
        <dbReference type="EMBL" id="AFV12190.1"/>
    </source>
</evidence>
<dbReference type="KEGG" id="tpz:Tph_c19960"/>
<sequence length="297" mass="34204">MLQKIQNFLEDRDFESMDEANAFLEGITAKLNAGEEPEVDDMSPDKRAQELIYDAWEAKRREERLKLAEQALALYPECADAYVILAEDKARTLEEAKEFYALGVAAGERALGEKFFRENKGSFWGILKTRGYMRARQGLYRCLWSLGQKEEAIAHCEEMLSLNPNDNQGVRYDLAAYLFETNDLDRLSRLIKKYTGDSSAFWQYSRALLAYYQSGENKKANRELRRALEKNPFVPAYLLEGRALPKELPEFYAFGSHEEAILYVASFYGGWYRKPDSLLWLARGTAVLLADLCEEDE</sequence>
<dbReference type="PANTHER" id="PTHR12745:SF6">
    <property type="entry name" value="PROTEIN ST7 HOMOLOG"/>
    <property type="match status" value="1"/>
</dbReference>
<keyword evidence="6" id="KW-1185">Reference proteome</keyword>
<evidence type="ECO:0000256" key="1">
    <source>
        <dbReference type="ARBA" id="ARBA00004141"/>
    </source>
</evidence>
<organism evidence="5 6">
    <name type="scientific">Thermacetogenium phaeum (strain ATCC BAA-254 / DSM 26808 / PB)</name>
    <dbReference type="NCBI Taxonomy" id="1089553"/>
    <lineage>
        <taxon>Bacteria</taxon>
        <taxon>Bacillati</taxon>
        <taxon>Bacillota</taxon>
        <taxon>Clostridia</taxon>
        <taxon>Thermoanaerobacterales</taxon>
        <taxon>Thermoanaerobacteraceae</taxon>
        <taxon>Thermacetogenium</taxon>
    </lineage>
</organism>
<name>K4LJQ5_THEPS</name>
<keyword evidence="3" id="KW-1133">Transmembrane helix</keyword>
<dbReference type="GO" id="GO:0016020">
    <property type="term" value="C:membrane"/>
    <property type="evidence" value="ECO:0007669"/>
    <property type="project" value="UniProtKB-SubCell"/>
</dbReference>
<dbReference type="Proteomes" id="UP000000467">
    <property type="component" value="Chromosome"/>
</dbReference>
<dbReference type="SUPFAM" id="SSF48452">
    <property type="entry name" value="TPR-like"/>
    <property type="match status" value="1"/>
</dbReference>
<gene>
    <name evidence="5" type="ordered locus">Tph_c19960</name>
</gene>
<dbReference type="Pfam" id="PF04184">
    <property type="entry name" value="ST7"/>
    <property type="match status" value="1"/>
</dbReference>
<dbReference type="HOGENOM" id="CLU_071021_0_0_9"/>
<dbReference type="eggNOG" id="COG0457">
    <property type="taxonomic scope" value="Bacteria"/>
</dbReference>